<evidence type="ECO:0000256" key="5">
    <source>
        <dbReference type="PROSITE-ProRule" id="PRU00284"/>
    </source>
</evidence>
<proteinExistence type="inferred from homology"/>
<keyword evidence="6" id="KW-0472">Membrane</keyword>
<feature type="transmembrane region" description="Helical" evidence="6">
    <location>
        <begin position="39"/>
        <end position="62"/>
    </location>
</feature>
<dbReference type="Gene3D" id="1.10.287.950">
    <property type="entry name" value="Methyl-accepting chemotaxis protein"/>
    <property type="match status" value="1"/>
</dbReference>
<dbReference type="InterPro" id="IPR003660">
    <property type="entry name" value="HAMP_dom"/>
</dbReference>
<keyword evidence="3 5" id="KW-0807">Transducer</keyword>
<dbReference type="GO" id="GO:0007165">
    <property type="term" value="P:signal transduction"/>
    <property type="evidence" value="ECO:0007669"/>
    <property type="project" value="UniProtKB-KW"/>
</dbReference>
<keyword evidence="1 6" id="KW-0812">Transmembrane</keyword>
<feature type="chain" id="PRO_5041720018" evidence="7">
    <location>
        <begin position="20"/>
        <end position="505"/>
    </location>
</feature>
<gene>
    <name evidence="10" type="ORF">RN607_04015</name>
</gene>
<comment type="similarity">
    <text evidence="4">Belongs to the methyl-accepting chemotaxis (MCP) protein family.</text>
</comment>
<dbReference type="AlphaFoldDB" id="A0AA96FC84"/>
<reference evidence="10" key="1">
    <citation type="submission" date="2023-09" db="EMBL/GenBank/DDBJ databases">
        <title>Demequina sp. a novel bacteria isolated from Capsicum annuum.</title>
        <authorList>
            <person name="Humaira Z."/>
            <person name="Lee J."/>
            <person name="Cho D."/>
        </authorList>
    </citation>
    <scope>NUCLEOTIDE SEQUENCE</scope>
    <source>
        <strain evidence="10">PMTSA13</strain>
    </source>
</reference>
<sequence length="505" mass="50483">MLSFRAQIMLGAFATAAAAAAGAGVAVHAVHASQAAPAWAVPTILALGAVAVVLALVSAAWLGGRVAAPMKELAGLLAHAGAGDLTGRAGGTGGSVVGPLAADFNRMADAFGNGLGAIGEDVLALSAAMEELSVATSQIAAGVSGSSQEAGMVAAAAQQVSTSAQAVATATEQMSASIREIATSTSAGAAVAAEAVGAVESASATVTTLGESSTQIGEVVKLITQIAEQTNLLALNATIEAARAGEAGKGFAVVASEVKDLAQATAKATEDIGARIEAIQTDVDSAATAIGRITGVIDQVSESQAAVATALEEQTAVTEEMTRSVTEAAAGAEQIAASISRIADAASASSDAVTDTTAAQSDVARMTDELTDLLARFQFVAPHDEDVPVARQITKAIGAHGAWKKRLNAAVGAGRHNEDVATVGRDDRCAFGRWLHSGGVTDSAGLLSTAKAQHAAFHRAAADVLRQLDAGRKAEARTALQPGGSFAEASRVLTATMIEWRRHVV</sequence>
<evidence type="ECO:0000256" key="1">
    <source>
        <dbReference type="ARBA" id="ARBA00022692"/>
    </source>
</evidence>
<protein>
    <submittedName>
        <fullName evidence="10">Methyl-accepting chemotaxis protein</fullName>
    </submittedName>
</protein>
<dbReference type="PRINTS" id="PR00260">
    <property type="entry name" value="CHEMTRNSDUCR"/>
</dbReference>
<keyword evidence="2 6" id="KW-1133">Transmembrane helix</keyword>
<dbReference type="PANTHER" id="PTHR32089:SF112">
    <property type="entry name" value="LYSOZYME-LIKE PROTEIN-RELATED"/>
    <property type="match status" value="1"/>
</dbReference>
<dbReference type="InterPro" id="IPR025991">
    <property type="entry name" value="Chemoreceptor_zinc-bind_dom"/>
</dbReference>
<evidence type="ECO:0000256" key="6">
    <source>
        <dbReference type="SAM" id="Phobius"/>
    </source>
</evidence>
<dbReference type="GO" id="GO:0016020">
    <property type="term" value="C:membrane"/>
    <property type="evidence" value="ECO:0007669"/>
    <property type="project" value="InterPro"/>
</dbReference>
<dbReference type="SUPFAM" id="SSF58104">
    <property type="entry name" value="Methyl-accepting chemotaxis protein (MCP) signaling domain"/>
    <property type="match status" value="1"/>
</dbReference>
<dbReference type="GO" id="GO:0004888">
    <property type="term" value="F:transmembrane signaling receptor activity"/>
    <property type="evidence" value="ECO:0007669"/>
    <property type="project" value="InterPro"/>
</dbReference>
<dbReference type="Pfam" id="PF13682">
    <property type="entry name" value="CZB"/>
    <property type="match status" value="1"/>
</dbReference>
<evidence type="ECO:0000256" key="2">
    <source>
        <dbReference type="ARBA" id="ARBA00022989"/>
    </source>
</evidence>
<evidence type="ECO:0000256" key="7">
    <source>
        <dbReference type="SAM" id="SignalP"/>
    </source>
</evidence>
<dbReference type="Pfam" id="PF00015">
    <property type="entry name" value="MCPsignal"/>
    <property type="match status" value="1"/>
</dbReference>
<dbReference type="InterPro" id="IPR004090">
    <property type="entry name" value="Chemotax_Me-accpt_rcpt"/>
</dbReference>
<evidence type="ECO:0000313" key="10">
    <source>
        <dbReference type="EMBL" id="WNM28176.1"/>
    </source>
</evidence>
<feature type="signal peptide" evidence="7">
    <location>
        <begin position="1"/>
        <end position="19"/>
    </location>
</feature>
<dbReference type="KEGG" id="dcp:RN607_04015"/>
<dbReference type="PROSITE" id="PS50111">
    <property type="entry name" value="CHEMOTAXIS_TRANSDUC_2"/>
    <property type="match status" value="1"/>
</dbReference>
<feature type="domain" description="Methyl-accepting transducer" evidence="8">
    <location>
        <begin position="121"/>
        <end position="350"/>
    </location>
</feature>
<evidence type="ECO:0000259" key="9">
    <source>
        <dbReference type="PROSITE" id="PS50885"/>
    </source>
</evidence>
<dbReference type="Gene3D" id="1.20.120.30">
    <property type="entry name" value="Aspartate receptor, ligand-binding domain"/>
    <property type="match status" value="1"/>
</dbReference>
<keyword evidence="7" id="KW-0732">Signal</keyword>
<dbReference type="SMART" id="SM00283">
    <property type="entry name" value="MA"/>
    <property type="match status" value="1"/>
</dbReference>
<name>A0AA96FC84_9MICO</name>
<dbReference type="PANTHER" id="PTHR32089">
    <property type="entry name" value="METHYL-ACCEPTING CHEMOTAXIS PROTEIN MCPB"/>
    <property type="match status" value="1"/>
</dbReference>
<dbReference type="PROSITE" id="PS50885">
    <property type="entry name" value="HAMP"/>
    <property type="match status" value="1"/>
</dbReference>
<evidence type="ECO:0000259" key="8">
    <source>
        <dbReference type="PROSITE" id="PS50111"/>
    </source>
</evidence>
<dbReference type="GO" id="GO:0006935">
    <property type="term" value="P:chemotaxis"/>
    <property type="evidence" value="ECO:0007669"/>
    <property type="project" value="InterPro"/>
</dbReference>
<dbReference type="Proteomes" id="UP001303408">
    <property type="component" value="Chromosome"/>
</dbReference>
<dbReference type="RefSeq" id="WP_313544497.1">
    <property type="nucleotide sequence ID" value="NZ_CP134880.1"/>
</dbReference>
<dbReference type="InterPro" id="IPR004089">
    <property type="entry name" value="MCPsignal_dom"/>
</dbReference>
<feature type="domain" description="HAMP" evidence="9">
    <location>
        <begin position="64"/>
        <end position="116"/>
    </location>
</feature>
<dbReference type="EMBL" id="CP134880">
    <property type="protein sequence ID" value="WNM28176.1"/>
    <property type="molecule type" value="Genomic_DNA"/>
</dbReference>
<evidence type="ECO:0000256" key="3">
    <source>
        <dbReference type="ARBA" id="ARBA00023224"/>
    </source>
</evidence>
<evidence type="ECO:0000256" key="4">
    <source>
        <dbReference type="ARBA" id="ARBA00029447"/>
    </source>
</evidence>
<accession>A0AA96FC84</accession>
<organism evidence="10">
    <name type="scientific">Demequina capsici</name>
    <dbReference type="NCBI Taxonomy" id="3075620"/>
    <lineage>
        <taxon>Bacteria</taxon>
        <taxon>Bacillati</taxon>
        <taxon>Actinomycetota</taxon>
        <taxon>Actinomycetes</taxon>
        <taxon>Micrococcales</taxon>
        <taxon>Demequinaceae</taxon>
        <taxon>Demequina</taxon>
    </lineage>
</organism>